<evidence type="ECO:0000256" key="6">
    <source>
        <dbReference type="RuleBase" id="RU361153"/>
    </source>
</evidence>
<keyword evidence="4 6" id="KW-0378">Hydrolase</keyword>
<evidence type="ECO:0000313" key="10">
    <source>
        <dbReference type="Proteomes" id="UP000754883"/>
    </source>
</evidence>
<dbReference type="SUPFAM" id="SSF51445">
    <property type="entry name" value="(Trans)glycosidases"/>
    <property type="match status" value="1"/>
</dbReference>
<comment type="catalytic activity">
    <reaction evidence="1">
        <text>Endohydrolysis of (1-&gt;4)-beta-D-glucosidic linkages in cellulose, lichenin and cereal beta-D-glucans.</text>
        <dbReference type="EC" id="3.2.1.4"/>
    </reaction>
</comment>
<evidence type="ECO:0000256" key="4">
    <source>
        <dbReference type="ARBA" id="ARBA00022801"/>
    </source>
</evidence>
<sequence length="328" mass="36132">MRFQNHILALAAAGVSSVSGAKFTFTGTNEAGAEFGETVFPGRLGEHYIWPETGAIDTLGATGMNTFRIATRMERLVPDTLTGSINETYFEGLQTVVDHVTGKGWYAVIDLHNYGRYYGNIITDVDGFGAFWKTLASRFSSNSKVVFDTNNEYHDMDNSLVRDLNQAAIDAIRGAGATSQYIFIEGNAWSGAWSWISSGNGDSLKDLTDPQNLLVYEMHQYLDSDSSGTHTECVSATIGVERVKEATQWLKDNNKIGILGETAGAVNDVCREAVVGELQYLLDNSDVWKGWLWWAAGPWWGDYMFNLEPPSGTAYQQLLNDLKPFIGA</sequence>
<dbReference type="GO" id="GO:0009251">
    <property type="term" value="P:glucan catabolic process"/>
    <property type="evidence" value="ECO:0007669"/>
    <property type="project" value="TreeGrafter"/>
</dbReference>
<name>A0A9N9UEZ1_9HYPO</name>
<keyword evidence="7" id="KW-0732">Signal</keyword>
<dbReference type="InterPro" id="IPR001547">
    <property type="entry name" value="Glyco_hydro_5"/>
</dbReference>
<accession>A0A9N9UEZ1</accession>
<comment type="similarity">
    <text evidence="2 6">Belongs to the glycosyl hydrolase 5 (cellulase A) family.</text>
</comment>
<dbReference type="Gene3D" id="3.20.20.80">
    <property type="entry name" value="Glycosidases"/>
    <property type="match status" value="1"/>
</dbReference>
<feature type="signal peptide" evidence="7">
    <location>
        <begin position="1"/>
        <end position="20"/>
    </location>
</feature>
<feature type="domain" description="Glycoside hydrolase family 5" evidence="8">
    <location>
        <begin position="29"/>
        <end position="296"/>
    </location>
</feature>
<gene>
    <name evidence="9" type="ORF">CBYS24578_00008562</name>
</gene>
<dbReference type="InterPro" id="IPR017853">
    <property type="entry name" value="GH"/>
</dbReference>
<keyword evidence="10" id="KW-1185">Reference proteome</keyword>
<protein>
    <recommendedName>
        <fullName evidence="3">cellulase</fullName>
        <ecNumber evidence="3">3.2.1.4</ecNumber>
    </recommendedName>
</protein>
<evidence type="ECO:0000256" key="1">
    <source>
        <dbReference type="ARBA" id="ARBA00000966"/>
    </source>
</evidence>
<evidence type="ECO:0000256" key="7">
    <source>
        <dbReference type="SAM" id="SignalP"/>
    </source>
</evidence>
<keyword evidence="5 6" id="KW-0326">Glycosidase</keyword>
<evidence type="ECO:0000256" key="5">
    <source>
        <dbReference type="ARBA" id="ARBA00023295"/>
    </source>
</evidence>
<dbReference type="EMBL" id="CABFNO020001379">
    <property type="protein sequence ID" value="CAG9984062.1"/>
    <property type="molecule type" value="Genomic_DNA"/>
</dbReference>
<comment type="caution">
    <text evidence="9">The sequence shown here is derived from an EMBL/GenBank/DDBJ whole genome shotgun (WGS) entry which is preliminary data.</text>
</comment>
<proteinExistence type="inferred from homology"/>
<dbReference type="OrthoDB" id="5823761at2759"/>
<dbReference type="Pfam" id="PF00150">
    <property type="entry name" value="Cellulase"/>
    <property type="match status" value="1"/>
</dbReference>
<organism evidence="9 10">
    <name type="scientific">Clonostachys byssicola</name>
    <dbReference type="NCBI Taxonomy" id="160290"/>
    <lineage>
        <taxon>Eukaryota</taxon>
        <taxon>Fungi</taxon>
        <taxon>Dikarya</taxon>
        <taxon>Ascomycota</taxon>
        <taxon>Pezizomycotina</taxon>
        <taxon>Sordariomycetes</taxon>
        <taxon>Hypocreomycetidae</taxon>
        <taxon>Hypocreales</taxon>
        <taxon>Bionectriaceae</taxon>
        <taxon>Clonostachys</taxon>
    </lineage>
</organism>
<dbReference type="PANTHER" id="PTHR34142:SF1">
    <property type="entry name" value="GLYCOSIDE HYDROLASE FAMILY 5 DOMAIN-CONTAINING PROTEIN"/>
    <property type="match status" value="1"/>
</dbReference>
<evidence type="ECO:0000256" key="3">
    <source>
        <dbReference type="ARBA" id="ARBA00012601"/>
    </source>
</evidence>
<feature type="chain" id="PRO_5040205063" description="cellulase" evidence="7">
    <location>
        <begin position="21"/>
        <end position="328"/>
    </location>
</feature>
<evidence type="ECO:0000313" key="9">
    <source>
        <dbReference type="EMBL" id="CAG9984062.1"/>
    </source>
</evidence>
<dbReference type="GO" id="GO:0008810">
    <property type="term" value="F:cellulase activity"/>
    <property type="evidence" value="ECO:0007669"/>
    <property type="project" value="UniProtKB-EC"/>
</dbReference>
<dbReference type="Proteomes" id="UP000754883">
    <property type="component" value="Unassembled WGS sequence"/>
</dbReference>
<reference evidence="9" key="1">
    <citation type="submission" date="2021-10" db="EMBL/GenBank/DDBJ databases">
        <authorList>
            <person name="Piombo E."/>
        </authorList>
    </citation>
    <scope>NUCLEOTIDE SEQUENCE</scope>
</reference>
<dbReference type="EC" id="3.2.1.4" evidence="3"/>
<evidence type="ECO:0000256" key="2">
    <source>
        <dbReference type="ARBA" id="ARBA00005641"/>
    </source>
</evidence>
<evidence type="ECO:0000259" key="8">
    <source>
        <dbReference type="Pfam" id="PF00150"/>
    </source>
</evidence>
<dbReference type="PANTHER" id="PTHR34142">
    <property type="entry name" value="ENDO-BETA-1,4-GLUCANASE A"/>
    <property type="match status" value="1"/>
</dbReference>
<dbReference type="AlphaFoldDB" id="A0A9N9UEZ1"/>